<dbReference type="Proteomes" id="UP000828048">
    <property type="component" value="Chromosome 2"/>
</dbReference>
<evidence type="ECO:0000313" key="2">
    <source>
        <dbReference type="Proteomes" id="UP000828048"/>
    </source>
</evidence>
<sequence>MDSQQTSQSKASKGKGKPKDKGNDKEKQSRRLWTLKEEEVLLVYRATGEMAEDPLEIRDDDWEEEIDQFGHEESVVGTNDYYTSRFANGEFVFGGGGSTFIDLSVGGSQPPNPTTPASNGNASTPTSNPNPNANANSNANANPPPKKAKKVTRAEAKQKAIYDAFGSYMDESKEVMLKLVDNVGYDQKLSDKRIGVFPNLENLGLEMEDMLTANAMILASEERVDEFYSVPESVAQILENLFETKGRTKPNSISSSRRLQFLGFPFLLPHIFCCHSIWFVEGRFVGIRGLFDSKIKIEFGRLNDLMESKGGKKKSSSSSSSNSQLYEAPLGFIIEDVRPNGGIKKFRSAAYSNCARKPS</sequence>
<reference evidence="1 2" key="1">
    <citation type="journal article" date="2021" name="Hortic Res">
        <title>High-quality reference genome and annotation aids understanding of berry development for evergreen blueberry (Vaccinium darrowii).</title>
        <authorList>
            <person name="Yu J."/>
            <person name="Hulse-Kemp A.M."/>
            <person name="Babiker E."/>
            <person name="Staton M."/>
        </authorList>
    </citation>
    <scope>NUCLEOTIDE SEQUENCE [LARGE SCALE GENOMIC DNA]</scope>
    <source>
        <strain evidence="2">cv. NJ 8807/NJ 8810</strain>
        <tissue evidence="1">Young leaf</tissue>
    </source>
</reference>
<proteinExistence type="predicted"/>
<name>A0ACB7X598_9ERIC</name>
<organism evidence="1 2">
    <name type="scientific">Vaccinium darrowii</name>
    <dbReference type="NCBI Taxonomy" id="229202"/>
    <lineage>
        <taxon>Eukaryota</taxon>
        <taxon>Viridiplantae</taxon>
        <taxon>Streptophyta</taxon>
        <taxon>Embryophyta</taxon>
        <taxon>Tracheophyta</taxon>
        <taxon>Spermatophyta</taxon>
        <taxon>Magnoliopsida</taxon>
        <taxon>eudicotyledons</taxon>
        <taxon>Gunneridae</taxon>
        <taxon>Pentapetalae</taxon>
        <taxon>asterids</taxon>
        <taxon>Ericales</taxon>
        <taxon>Ericaceae</taxon>
        <taxon>Vaccinioideae</taxon>
        <taxon>Vaccinieae</taxon>
        <taxon>Vaccinium</taxon>
    </lineage>
</organism>
<keyword evidence="2" id="KW-1185">Reference proteome</keyword>
<comment type="caution">
    <text evidence="1">The sequence shown here is derived from an EMBL/GenBank/DDBJ whole genome shotgun (WGS) entry which is preliminary data.</text>
</comment>
<accession>A0ACB7X598</accession>
<protein>
    <submittedName>
        <fullName evidence="1">Uncharacterized protein</fullName>
    </submittedName>
</protein>
<gene>
    <name evidence="1" type="ORF">Vadar_031255</name>
</gene>
<dbReference type="EMBL" id="CM037152">
    <property type="protein sequence ID" value="KAH7835936.1"/>
    <property type="molecule type" value="Genomic_DNA"/>
</dbReference>
<evidence type="ECO:0000313" key="1">
    <source>
        <dbReference type="EMBL" id="KAH7835936.1"/>
    </source>
</evidence>